<evidence type="ECO:0000313" key="4">
    <source>
        <dbReference type="EMBL" id="KAG5966550.1"/>
    </source>
</evidence>
<feature type="signal peptide" evidence="2">
    <location>
        <begin position="1"/>
        <end position="21"/>
    </location>
</feature>
<feature type="region of interest" description="Disordered" evidence="1">
    <location>
        <begin position="222"/>
        <end position="284"/>
    </location>
</feature>
<gene>
    <name evidence="3" type="ORF">E4U56_002777</name>
    <name evidence="4" type="ORF">E4U57_002199</name>
</gene>
<name>A0A9P7MNP8_9HYPO</name>
<dbReference type="Proteomes" id="UP000784919">
    <property type="component" value="Unassembled WGS sequence"/>
</dbReference>
<dbReference type="EMBL" id="SRPR01000019">
    <property type="protein sequence ID" value="KAG5966550.1"/>
    <property type="molecule type" value="Genomic_DNA"/>
</dbReference>
<keyword evidence="5" id="KW-1185">Reference proteome</keyword>
<keyword evidence="2" id="KW-0732">Signal</keyword>
<feature type="chain" id="PRO_5040360916" evidence="2">
    <location>
        <begin position="22"/>
        <end position="375"/>
    </location>
</feature>
<comment type="caution">
    <text evidence="3">The sequence shown here is derived from an EMBL/GenBank/DDBJ whole genome shotgun (WGS) entry which is preliminary data.</text>
</comment>
<proteinExistence type="predicted"/>
<evidence type="ECO:0000313" key="5">
    <source>
        <dbReference type="Proteomes" id="UP000742024"/>
    </source>
</evidence>
<feature type="compositionally biased region" description="Basic and acidic residues" evidence="1">
    <location>
        <begin position="232"/>
        <end position="246"/>
    </location>
</feature>
<dbReference type="Proteomes" id="UP000742024">
    <property type="component" value="Unassembled WGS sequence"/>
</dbReference>
<feature type="compositionally biased region" description="Basic and acidic residues" evidence="1">
    <location>
        <begin position="256"/>
        <end position="266"/>
    </location>
</feature>
<dbReference type="EMBL" id="SRPS01000195">
    <property type="protein sequence ID" value="KAG5963357.1"/>
    <property type="molecule type" value="Genomic_DNA"/>
</dbReference>
<reference evidence="3 5" key="1">
    <citation type="journal article" date="2020" name="bioRxiv">
        <title>Whole genome comparisons of ergot fungi reveals the divergence and evolution of species within the genus Claviceps are the result of varying mechanisms driving genome evolution and host range expansion.</title>
        <authorList>
            <person name="Wyka S.A."/>
            <person name="Mondo S.J."/>
            <person name="Liu M."/>
            <person name="Dettman J."/>
            <person name="Nalam V."/>
            <person name="Broders K.D."/>
        </authorList>
    </citation>
    <scope>NUCLEOTIDE SEQUENCE</scope>
    <source>
        <strain evidence="3">CCC 1102</strain>
        <strain evidence="4 5">LM583</strain>
    </source>
</reference>
<dbReference type="AlphaFoldDB" id="A0A9P7MNP8"/>
<evidence type="ECO:0000256" key="2">
    <source>
        <dbReference type="SAM" id="SignalP"/>
    </source>
</evidence>
<organism evidence="3 6">
    <name type="scientific">Claviceps arundinis</name>
    <dbReference type="NCBI Taxonomy" id="1623583"/>
    <lineage>
        <taxon>Eukaryota</taxon>
        <taxon>Fungi</taxon>
        <taxon>Dikarya</taxon>
        <taxon>Ascomycota</taxon>
        <taxon>Pezizomycotina</taxon>
        <taxon>Sordariomycetes</taxon>
        <taxon>Hypocreomycetidae</taxon>
        <taxon>Hypocreales</taxon>
        <taxon>Clavicipitaceae</taxon>
        <taxon>Claviceps</taxon>
    </lineage>
</organism>
<evidence type="ECO:0000313" key="6">
    <source>
        <dbReference type="Proteomes" id="UP000784919"/>
    </source>
</evidence>
<accession>A0A9P7MNP8</accession>
<protein>
    <submittedName>
        <fullName evidence="3">Uncharacterized protein</fullName>
    </submittedName>
</protein>
<dbReference type="OrthoDB" id="5365129at2759"/>
<evidence type="ECO:0000256" key="1">
    <source>
        <dbReference type="SAM" id="MobiDB-lite"/>
    </source>
</evidence>
<sequence length="375" mass="41858">MSGALGFILNAAGLIAPLALQAKYATQAVQEATSVQIIAGSGANDLGGDVPHVALWDDDGNRIGQWHPGKKDKIRQGDVKTIMVPHKQNHNKQADPYYVMLSNLKNDAICIAAVTVANQKVSATFFGDTGYMCGQSWFLSDNKIGSNYQKPKCVWLDADHTNKINARALSFHVNDMAPSADKISQYQKRPETLCQSTPRFSFWGNLEPNGIVPFFKPKLRYKDDSTNQGEGADEKPDRVVDKKNQYDKSVYMYQGEKSKRAKDGSRRGGKPKNTPRGSNHNPEHLIITDHVEDDVRHVCEHPNSYGWDIVSTVHKVYCDMEHKQLYPVCDGKQHKDNCFDMNGKSIVPKAGIASRDELAILVPRKNYTSEAHWES</sequence>
<evidence type="ECO:0000313" key="3">
    <source>
        <dbReference type="EMBL" id="KAG5963357.1"/>
    </source>
</evidence>